<keyword evidence="1" id="KW-1133">Transmembrane helix</keyword>
<evidence type="ECO:0000313" key="2">
    <source>
        <dbReference type="EMBL" id="KPL75736.1"/>
    </source>
</evidence>
<comment type="caution">
    <text evidence="2">The sequence shown here is derived from an EMBL/GenBank/DDBJ whole genome shotgun (WGS) entry which is preliminary data.</text>
</comment>
<dbReference type="Proteomes" id="UP000050501">
    <property type="component" value="Unassembled WGS sequence"/>
</dbReference>
<feature type="transmembrane region" description="Helical" evidence="1">
    <location>
        <begin position="12"/>
        <end position="32"/>
    </location>
</feature>
<keyword evidence="1" id="KW-0472">Membrane</keyword>
<feature type="transmembrane region" description="Helical" evidence="1">
    <location>
        <begin position="181"/>
        <end position="201"/>
    </location>
</feature>
<dbReference type="EMBL" id="LGCM01000065">
    <property type="protein sequence ID" value="KPL75736.1"/>
    <property type="molecule type" value="Genomic_DNA"/>
</dbReference>
<name>A0A0P6XJA4_9CHLR</name>
<dbReference type="InterPro" id="IPR025699">
    <property type="entry name" value="ABC2_memb-like"/>
</dbReference>
<dbReference type="AlphaFoldDB" id="A0A0P6XJA4"/>
<sequence>MLNLLYKEWKLAVHPTGYIFLSMGAMLLIPNYPYAVVFFYQTLGIFFTFMNGGATNDVFFTTLLPVRKRDVVQARLFTVIALEVLQILLAVPFAVLRCQISPTQNLAGMDANAALFGLVLVMFGVFNVVFLPLFYRSGYKTGTPYLLAVLAMTVVVVAAEAVIQLTPALKQTLDTTAYHPLQMAVLAAGVLLYAVLNLAAYRLSARSFERLDL</sequence>
<keyword evidence="1" id="KW-0812">Transmembrane</keyword>
<organism evidence="2 3">
    <name type="scientific">Levilinea saccharolytica</name>
    <dbReference type="NCBI Taxonomy" id="229921"/>
    <lineage>
        <taxon>Bacteria</taxon>
        <taxon>Bacillati</taxon>
        <taxon>Chloroflexota</taxon>
        <taxon>Anaerolineae</taxon>
        <taxon>Anaerolineales</taxon>
        <taxon>Anaerolineaceae</taxon>
        <taxon>Levilinea</taxon>
    </lineage>
</organism>
<protein>
    <recommendedName>
        <fullName evidence="4">ABC-2 family transporter protein</fullName>
    </recommendedName>
</protein>
<evidence type="ECO:0008006" key="4">
    <source>
        <dbReference type="Google" id="ProtNLM"/>
    </source>
</evidence>
<feature type="transmembrane region" description="Helical" evidence="1">
    <location>
        <begin position="76"/>
        <end position="95"/>
    </location>
</feature>
<dbReference type="RefSeq" id="WP_062417185.1">
    <property type="nucleotide sequence ID" value="NZ_DF967974.1"/>
</dbReference>
<dbReference type="OrthoDB" id="2216839at2"/>
<proteinExistence type="predicted"/>
<feature type="transmembrane region" description="Helical" evidence="1">
    <location>
        <begin position="147"/>
        <end position="169"/>
    </location>
</feature>
<accession>A0A0P6XJA4</accession>
<gene>
    <name evidence="2" type="ORF">ADN01_18110</name>
</gene>
<reference evidence="2 3" key="1">
    <citation type="submission" date="2015-07" db="EMBL/GenBank/DDBJ databases">
        <title>Genome sequence of Levilinea saccharolytica DSM 16555.</title>
        <authorList>
            <person name="Hemp J."/>
            <person name="Ward L.M."/>
            <person name="Pace L.A."/>
            <person name="Fischer W.W."/>
        </authorList>
    </citation>
    <scope>NUCLEOTIDE SEQUENCE [LARGE SCALE GENOMIC DNA]</scope>
    <source>
        <strain evidence="2 3">KIBI-1</strain>
    </source>
</reference>
<dbReference type="Pfam" id="PF13346">
    <property type="entry name" value="ABC2_membrane_5"/>
    <property type="match status" value="1"/>
</dbReference>
<feature type="transmembrane region" description="Helical" evidence="1">
    <location>
        <begin position="115"/>
        <end position="135"/>
    </location>
</feature>
<evidence type="ECO:0000313" key="3">
    <source>
        <dbReference type="Proteomes" id="UP000050501"/>
    </source>
</evidence>
<evidence type="ECO:0000256" key="1">
    <source>
        <dbReference type="SAM" id="Phobius"/>
    </source>
</evidence>
<keyword evidence="3" id="KW-1185">Reference proteome</keyword>